<dbReference type="PROSITE" id="PS51257">
    <property type="entry name" value="PROKAR_LIPOPROTEIN"/>
    <property type="match status" value="1"/>
</dbReference>
<evidence type="ECO:0000313" key="1">
    <source>
        <dbReference type="EMBL" id="ALO26660.1"/>
    </source>
</evidence>
<protein>
    <recommendedName>
        <fullName evidence="3">Lipoprotein</fullName>
    </recommendedName>
</protein>
<dbReference type="AlphaFoldDB" id="A0A0S2ISL5"/>
<accession>A0A0S2ISL5</accession>
<dbReference type="EMBL" id="CP012029">
    <property type="protein sequence ID" value="ALO26660.1"/>
    <property type="molecule type" value="Genomic_DNA"/>
</dbReference>
<sequence>MIFRFFIVSGNMALSCHLSNFYKKSVEKLPSNRIQDRNQILNSDSSIFLSNVSPQENLKYKI</sequence>
<dbReference type="GeneID" id="89223869"/>
<evidence type="ECO:0000313" key="2">
    <source>
        <dbReference type="Proteomes" id="UP000058857"/>
    </source>
</evidence>
<proteinExistence type="predicted"/>
<reference evidence="1 2" key="1">
    <citation type="journal article" date="2015" name="PLoS Negl. Trop. Dis.">
        <title>Distribution of Plasmids in Distinct Leptospira Pathogenic Species.</title>
        <authorList>
            <person name="Wang Y."/>
            <person name="Zhuang X."/>
            <person name="Zhong Y."/>
            <person name="Zhang C."/>
            <person name="Zhang Y."/>
            <person name="Zeng L."/>
            <person name="Zhu Y."/>
            <person name="He P."/>
            <person name="Dong K."/>
            <person name="Pal U."/>
            <person name="Guo X."/>
            <person name="Qin J."/>
        </authorList>
    </citation>
    <scope>NUCLEOTIDE SEQUENCE [LARGE SCALE GENOMIC DNA]</scope>
    <source>
        <strain evidence="1 2">56604</strain>
    </source>
</reference>
<evidence type="ECO:0008006" key="3">
    <source>
        <dbReference type="Google" id="ProtNLM"/>
    </source>
</evidence>
<name>A0A0S2ISL5_LEPBO</name>
<dbReference type="Proteomes" id="UP000058857">
    <property type="component" value="Chromosome 1"/>
</dbReference>
<dbReference type="RefSeq" id="WP_016749150.1">
    <property type="nucleotide sequence ID" value="NZ_CP012029.1"/>
</dbReference>
<gene>
    <name evidence="1" type="ORF">LBBP_02416</name>
</gene>
<organism evidence="1">
    <name type="scientific">Leptospira borgpetersenii serovar Ballum</name>
    <dbReference type="NCBI Taxonomy" id="280505"/>
    <lineage>
        <taxon>Bacteria</taxon>
        <taxon>Pseudomonadati</taxon>
        <taxon>Spirochaetota</taxon>
        <taxon>Spirochaetia</taxon>
        <taxon>Leptospirales</taxon>
        <taxon>Leptospiraceae</taxon>
        <taxon>Leptospira</taxon>
    </lineage>
</organism>
<dbReference type="PATRIC" id="fig|280505.15.peg.2363"/>